<gene>
    <name evidence="1" type="ORF">OVA965_LOCUS41788</name>
    <name evidence="2" type="ORF">TMI583_LOCUS43523</name>
</gene>
<dbReference type="EMBL" id="CAJOBA010072880">
    <property type="protein sequence ID" value="CAF4401397.1"/>
    <property type="molecule type" value="Genomic_DNA"/>
</dbReference>
<proteinExistence type="predicted"/>
<dbReference type="Proteomes" id="UP000677228">
    <property type="component" value="Unassembled WGS sequence"/>
</dbReference>
<name>A0A8S2FZF0_9BILA</name>
<organism evidence="1 3">
    <name type="scientific">Didymodactylos carnosus</name>
    <dbReference type="NCBI Taxonomy" id="1234261"/>
    <lineage>
        <taxon>Eukaryota</taxon>
        <taxon>Metazoa</taxon>
        <taxon>Spiralia</taxon>
        <taxon>Gnathifera</taxon>
        <taxon>Rotifera</taxon>
        <taxon>Eurotatoria</taxon>
        <taxon>Bdelloidea</taxon>
        <taxon>Philodinida</taxon>
        <taxon>Philodinidae</taxon>
        <taxon>Didymodactylos</taxon>
    </lineage>
</organism>
<dbReference type="Proteomes" id="UP000682733">
    <property type="component" value="Unassembled WGS sequence"/>
</dbReference>
<protein>
    <submittedName>
        <fullName evidence="1">Uncharacterized protein</fullName>
    </submittedName>
</protein>
<feature type="non-terminal residue" evidence="1">
    <location>
        <position position="1"/>
    </location>
</feature>
<evidence type="ECO:0000313" key="2">
    <source>
        <dbReference type="EMBL" id="CAF4401397.1"/>
    </source>
</evidence>
<evidence type="ECO:0000313" key="1">
    <source>
        <dbReference type="EMBL" id="CAF1595400.1"/>
    </source>
</evidence>
<evidence type="ECO:0000313" key="3">
    <source>
        <dbReference type="Proteomes" id="UP000677228"/>
    </source>
</evidence>
<dbReference type="AlphaFoldDB" id="A0A8S2FZF0"/>
<comment type="caution">
    <text evidence="1">The sequence shown here is derived from an EMBL/GenBank/DDBJ whole genome shotgun (WGS) entry which is preliminary data.</text>
</comment>
<accession>A0A8S2FZF0</accession>
<dbReference type="EMBL" id="CAJNOK010049293">
    <property type="protein sequence ID" value="CAF1595400.1"/>
    <property type="molecule type" value="Genomic_DNA"/>
</dbReference>
<reference evidence="1" key="1">
    <citation type="submission" date="2021-02" db="EMBL/GenBank/DDBJ databases">
        <authorList>
            <person name="Nowell W R."/>
        </authorList>
    </citation>
    <scope>NUCLEOTIDE SEQUENCE</scope>
</reference>
<sequence length="50" mass="5819">ILWNILSLKEEQLNLCMESHLHELAFYTFANNVLAGKEKYAHSVSTQRLN</sequence>